<dbReference type="Pfam" id="PF00691">
    <property type="entry name" value="OmpA"/>
    <property type="match status" value="1"/>
</dbReference>
<evidence type="ECO:0000256" key="1">
    <source>
        <dbReference type="PROSITE-ProRule" id="PRU00473"/>
    </source>
</evidence>
<protein>
    <submittedName>
        <fullName evidence="5">OmpA family protein</fullName>
    </submittedName>
</protein>
<reference evidence="5" key="2">
    <citation type="journal article" date="2021" name="PeerJ">
        <title>Extensive microbial diversity within the chicken gut microbiome revealed by metagenomics and culture.</title>
        <authorList>
            <person name="Gilroy R."/>
            <person name="Ravi A."/>
            <person name="Getino M."/>
            <person name="Pursley I."/>
            <person name="Horton D.L."/>
            <person name="Alikhan N.F."/>
            <person name="Baker D."/>
            <person name="Gharbi K."/>
            <person name="Hall N."/>
            <person name="Watson M."/>
            <person name="Adriaenssens E.M."/>
            <person name="Foster-Nyarko E."/>
            <person name="Jarju S."/>
            <person name="Secka A."/>
            <person name="Antonio M."/>
            <person name="Oren A."/>
            <person name="Chaudhuri R.R."/>
            <person name="La Ragione R."/>
            <person name="Hildebrand F."/>
            <person name="Pallen M.J."/>
        </authorList>
    </citation>
    <scope>NUCLEOTIDE SEQUENCE</scope>
    <source>
        <strain evidence="5">F1-3629</strain>
    </source>
</reference>
<proteinExistence type="predicted"/>
<comment type="caution">
    <text evidence="5">The sequence shown here is derived from an EMBL/GenBank/DDBJ whole genome shotgun (WGS) entry which is preliminary data.</text>
</comment>
<keyword evidence="3" id="KW-0732">Signal</keyword>
<dbReference type="EMBL" id="JADIMJ010000014">
    <property type="protein sequence ID" value="MBO8453226.1"/>
    <property type="molecule type" value="Genomic_DNA"/>
</dbReference>
<dbReference type="GO" id="GO:0016020">
    <property type="term" value="C:membrane"/>
    <property type="evidence" value="ECO:0007669"/>
    <property type="project" value="UniProtKB-UniRule"/>
</dbReference>
<dbReference type="PROSITE" id="PS51123">
    <property type="entry name" value="OMPA_2"/>
    <property type="match status" value="1"/>
</dbReference>
<evidence type="ECO:0000259" key="4">
    <source>
        <dbReference type="PROSITE" id="PS51123"/>
    </source>
</evidence>
<organism evidence="5 6">
    <name type="scientific">Candidatus Cryptobacteroides gallistercoris</name>
    <dbReference type="NCBI Taxonomy" id="2840765"/>
    <lineage>
        <taxon>Bacteria</taxon>
        <taxon>Pseudomonadati</taxon>
        <taxon>Bacteroidota</taxon>
        <taxon>Bacteroidia</taxon>
        <taxon>Bacteroidales</taxon>
        <taxon>Candidatus Cryptobacteroides</taxon>
    </lineage>
</organism>
<feature type="coiled-coil region" evidence="2">
    <location>
        <begin position="232"/>
        <end position="263"/>
    </location>
</feature>
<sequence length="381" mass="41461">MRIIQVLLLTAMMMAPASFPAQGQESSSPDVSANRDFRGRIVRGPYETNSFGDNIWVGAAGGVNLYESSLTAPQGAGAALDINVGKWLTPCAGIRVGYQGLRASDAAGSFSHNYVHGDFLWNVSDAISGYRKDRRWDFVPFISTGLVRSSDGSAARNSLGVGAGLLNVIRITDLIDLTLEVRQLALCPDFRGGASAGFSGMTSATFGISFNIGKSGFRRCNSTEYESHVGALESARDALARSNDRFRAMNERLIEQNETLRAEAERRSSTAVQNVTLVCPEVLFFAEGEDELSAGELFHLDTYVKNAMDLNRNKIFMVTGYADRKTSSESADQSLAGRRAEYVASILREKYRLPEDRIIVMSAGADDLWGDSSLNRCVVVE</sequence>
<reference evidence="5" key="1">
    <citation type="submission" date="2020-10" db="EMBL/GenBank/DDBJ databases">
        <authorList>
            <person name="Gilroy R."/>
        </authorList>
    </citation>
    <scope>NUCLEOTIDE SEQUENCE</scope>
    <source>
        <strain evidence="5">F1-3629</strain>
    </source>
</reference>
<dbReference type="InterPro" id="IPR036737">
    <property type="entry name" value="OmpA-like_sf"/>
</dbReference>
<evidence type="ECO:0000256" key="3">
    <source>
        <dbReference type="SAM" id="SignalP"/>
    </source>
</evidence>
<accession>A0A940DLX9</accession>
<evidence type="ECO:0000313" key="6">
    <source>
        <dbReference type="Proteomes" id="UP000771749"/>
    </source>
</evidence>
<name>A0A940DLX9_9BACT</name>
<evidence type="ECO:0000313" key="5">
    <source>
        <dbReference type="EMBL" id="MBO8453226.1"/>
    </source>
</evidence>
<keyword evidence="2" id="KW-0175">Coiled coil</keyword>
<dbReference type="SUPFAM" id="SSF103088">
    <property type="entry name" value="OmpA-like"/>
    <property type="match status" value="1"/>
</dbReference>
<gene>
    <name evidence="5" type="ORF">IAC07_00705</name>
</gene>
<evidence type="ECO:0000256" key="2">
    <source>
        <dbReference type="SAM" id="Coils"/>
    </source>
</evidence>
<dbReference type="Gene3D" id="3.30.1330.60">
    <property type="entry name" value="OmpA-like domain"/>
    <property type="match status" value="1"/>
</dbReference>
<feature type="signal peptide" evidence="3">
    <location>
        <begin position="1"/>
        <end position="23"/>
    </location>
</feature>
<dbReference type="Proteomes" id="UP000771749">
    <property type="component" value="Unassembled WGS sequence"/>
</dbReference>
<dbReference type="InterPro" id="IPR006665">
    <property type="entry name" value="OmpA-like"/>
</dbReference>
<feature type="chain" id="PRO_5037130399" evidence="3">
    <location>
        <begin position="24"/>
        <end position="381"/>
    </location>
</feature>
<keyword evidence="1" id="KW-0472">Membrane</keyword>
<feature type="domain" description="OmpA-like" evidence="4">
    <location>
        <begin position="272"/>
        <end position="381"/>
    </location>
</feature>
<dbReference type="AlphaFoldDB" id="A0A940DLX9"/>